<evidence type="ECO:0000313" key="1">
    <source>
        <dbReference type="EMBL" id="GAA3989436.1"/>
    </source>
</evidence>
<dbReference type="EMBL" id="BAAAZC010000031">
    <property type="protein sequence ID" value="GAA3989436.1"/>
    <property type="molecule type" value="Genomic_DNA"/>
</dbReference>
<organism evidence="1 2">
    <name type="scientific">Mucilaginibacter dorajii</name>
    <dbReference type="NCBI Taxonomy" id="692994"/>
    <lineage>
        <taxon>Bacteria</taxon>
        <taxon>Pseudomonadati</taxon>
        <taxon>Bacteroidota</taxon>
        <taxon>Sphingobacteriia</taxon>
        <taxon>Sphingobacteriales</taxon>
        <taxon>Sphingobacteriaceae</taxon>
        <taxon>Mucilaginibacter</taxon>
    </lineage>
</organism>
<protein>
    <submittedName>
        <fullName evidence="1">Uncharacterized protein</fullName>
    </submittedName>
</protein>
<comment type="caution">
    <text evidence="1">The sequence shown here is derived from an EMBL/GenBank/DDBJ whole genome shotgun (WGS) entry which is preliminary data.</text>
</comment>
<keyword evidence="2" id="KW-1185">Reference proteome</keyword>
<gene>
    <name evidence="1" type="ORF">GCM10022210_48370</name>
</gene>
<dbReference type="RefSeq" id="WP_259087005.1">
    <property type="nucleotide sequence ID" value="NZ_BAAAZC010000031.1"/>
</dbReference>
<proteinExistence type="predicted"/>
<evidence type="ECO:0000313" key="2">
    <source>
        <dbReference type="Proteomes" id="UP001500742"/>
    </source>
</evidence>
<sequence>MMKQHNAIGSMVMVSPVLWSSDYMGRIGTIETKDFITDKIGIRFEDEEMDWFSAKNLFVLRPVGELIELAETKRSVLWPPIPENLRTLARLQASGSGKKLKQAFEMVRDDPELHRWATIRLNEVLNLAARGKSRQIESQTLNTMEKENLNGTLVLVLPDLENDPATKHGQIGVVTYARSASENYVRFPEGNEAIYPAEQVMKLKDKQQVLDDLTKNGSSMPLDDFKAMYKIMLLQDRGTSQASFSALAIAKDNPGVRDSVLESINPAQKQELAQSRGR</sequence>
<name>A0ABP7QXD7_9SPHI</name>
<reference evidence="2" key="1">
    <citation type="journal article" date="2019" name="Int. J. Syst. Evol. Microbiol.">
        <title>The Global Catalogue of Microorganisms (GCM) 10K type strain sequencing project: providing services to taxonomists for standard genome sequencing and annotation.</title>
        <authorList>
            <consortium name="The Broad Institute Genomics Platform"/>
            <consortium name="The Broad Institute Genome Sequencing Center for Infectious Disease"/>
            <person name="Wu L."/>
            <person name="Ma J."/>
        </authorList>
    </citation>
    <scope>NUCLEOTIDE SEQUENCE [LARGE SCALE GENOMIC DNA]</scope>
    <source>
        <strain evidence="2">JCM 16601</strain>
    </source>
</reference>
<accession>A0ABP7QXD7</accession>
<dbReference type="Proteomes" id="UP001500742">
    <property type="component" value="Unassembled WGS sequence"/>
</dbReference>